<accession>A0A368G7B1</accession>
<evidence type="ECO:0000313" key="1">
    <source>
        <dbReference type="EMBL" id="RCN40311.1"/>
    </source>
</evidence>
<keyword evidence="2" id="KW-1185">Reference proteome</keyword>
<evidence type="ECO:0000313" key="2">
    <source>
        <dbReference type="Proteomes" id="UP000252519"/>
    </source>
</evidence>
<reference evidence="1 2" key="1">
    <citation type="submission" date="2014-10" db="EMBL/GenBank/DDBJ databases">
        <title>Draft genome of the hookworm Ancylostoma caninum.</title>
        <authorList>
            <person name="Mitreva M."/>
        </authorList>
    </citation>
    <scope>NUCLEOTIDE SEQUENCE [LARGE SCALE GENOMIC DNA]</scope>
    <source>
        <strain evidence="1 2">Baltimore</strain>
    </source>
</reference>
<sequence length="77" mass="9113">MYKESPIDAGFILRLPWRVPELSFGASATLSFTYHNDFNGSGFFYYLRLHLTRQNECRNAVDGRIRTRDRKKIEQQI</sequence>
<dbReference type="EMBL" id="JOJR01000291">
    <property type="protein sequence ID" value="RCN40311.1"/>
    <property type="molecule type" value="Genomic_DNA"/>
</dbReference>
<name>A0A368G7B1_ANCCA</name>
<gene>
    <name evidence="1" type="ORF">ANCCAN_13735</name>
</gene>
<proteinExistence type="predicted"/>
<protein>
    <submittedName>
        <fullName evidence="1">Uncharacterized protein</fullName>
    </submittedName>
</protein>
<comment type="caution">
    <text evidence="1">The sequence shown here is derived from an EMBL/GenBank/DDBJ whole genome shotgun (WGS) entry which is preliminary data.</text>
</comment>
<organism evidence="1 2">
    <name type="scientific">Ancylostoma caninum</name>
    <name type="common">Dog hookworm</name>
    <dbReference type="NCBI Taxonomy" id="29170"/>
    <lineage>
        <taxon>Eukaryota</taxon>
        <taxon>Metazoa</taxon>
        <taxon>Ecdysozoa</taxon>
        <taxon>Nematoda</taxon>
        <taxon>Chromadorea</taxon>
        <taxon>Rhabditida</taxon>
        <taxon>Rhabditina</taxon>
        <taxon>Rhabditomorpha</taxon>
        <taxon>Strongyloidea</taxon>
        <taxon>Ancylostomatidae</taxon>
        <taxon>Ancylostomatinae</taxon>
        <taxon>Ancylostoma</taxon>
    </lineage>
</organism>
<dbReference type="AlphaFoldDB" id="A0A368G7B1"/>
<dbReference type="Proteomes" id="UP000252519">
    <property type="component" value="Unassembled WGS sequence"/>
</dbReference>